<protein>
    <submittedName>
        <fullName evidence="3">HyiB</fullName>
    </submittedName>
</protein>
<sequence>MDVIYEPSKICMIRTPLLSLNYFYNYLNKENINYEYLVSDSLVKESILTTTVNLYNSLHNVYSNSKNKKNRDTKESLLKYLIRMSIRPTPFGLLSGINIGEFKKENTQIKLGNNAQKYVKIDGEWLYKLISYIESTYSLYKDLKVIWNDCCHIVNDRIYLYEQTAVYLNNNESGSFSIKNSCILSYIKYTVENKDISFARLVEEISVEFDIKDQEQIKKYIHTLITKEVIYSDVRPPLSNENNFQYILDKLCFCNEEFKKKLESINSSIIAYEECEIGDGSELYLNIIKDMEALFPCRNYLQIDTKVDFVTNVLNENISKRISEAAYLLWLLSKNNIGSRNLKNFQKQFLEHYGFEQLVNVKDLISEIKGFGSLIYTEGEDQGNNIDFLKQKYLKALKTNGEVEINDIDFQKLIKENKVNEYHAPISSDIYSELYIGKFFNSYSELIVISPITTSSNAGATFGRFHHLIDLKYLLELEREKKYYYEKFMENDDIEMVSINELPKYPRHQNVLFNNDSFDYIVNLGTNCSKRGKDLSLDELYVGATINKLYLYSSSLNKRVLFESNNMFNFFKSSNLYRFLKEVSMESVKIIEPLNEFSIDAFSYLPRIRYKNVVLRLASWKINSSVLALPQSDEWDNLFLEYKKEFDIPNMVNLIYGDNKLLLNLELSSHRYLLMKEYKKNKRVRLVETFVPNSSNEYTYEIVTPIYKKRNFSGPKIEIPKNKNKDIQYDRNWLSIHIYINREFQDEFIVQYLNPLMEKNKYNKLLDSYFIIRYIDDKDFLKLRIYRYNEDYKELFDNLNKWFTNVKMYTEVSSFEFVEFIPEYYRYGGENAIYAIEEFFDYDTGVAVNIIRDQFEFEKEYITAISIIYLFEKANITNYEREDIVDNYVSTSYRTKEIRIIKNELVRMCNPKNNFEYLRNEYKDIFSAFDDKNNVLTLLEGSLSKPLTAKRERIVGSLIHMRCNRIFGINKEKEKFVLSIVKEIIKTQKHWSGEKND</sequence>
<dbReference type="EMBL" id="KY021154">
    <property type="protein sequence ID" value="ARD24446.1"/>
    <property type="molecule type" value="Genomic_DNA"/>
</dbReference>
<keyword evidence="3" id="KW-0614">Plasmid</keyword>
<dbReference type="InterPro" id="IPR006827">
    <property type="entry name" value="Lant_deHydtase_N"/>
</dbReference>
<dbReference type="NCBIfam" id="TIGR03891">
    <property type="entry name" value="thiopep_ocin"/>
    <property type="match status" value="1"/>
</dbReference>
<dbReference type="Pfam" id="PF14028">
    <property type="entry name" value="Lant_dehydr_C"/>
    <property type="match status" value="1"/>
</dbReference>
<reference evidence="3" key="1">
    <citation type="submission" date="2016-10" db="EMBL/GenBank/DDBJ databases">
        <authorList>
            <person name="de Groot N.N."/>
        </authorList>
    </citation>
    <scope>NUCLEOTIDE SEQUENCE</scope>
    <source>
        <strain evidence="3">3682</strain>
        <plasmid evidence="3">pRJ109</plasmid>
    </source>
</reference>
<name>A0A1V0JZI7_STAHY</name>
<proteinExistence type="predicted"/>
<geneLocation type="plasmid" evidence="3">
    <name>pRJ109</name>
</geneLocation>
<gene>
    <name evidence="3" type="primary">hyiB</name>
</gene>
<feature type="domain" description="Lantibiotic dehydratase N-terminal" evidence="1">
    <location>
        <begin position="40"/>
        <end position="674"/>
    </location>
</feature>
<dbReference type="Pfam" id="PF04738">
    <property type="entry name" value="Lant_dehydr_N"/>
    <property type="match status" value="1"/>
</dbReference>
<organism evidence="3">
    <name type="scientific">Staphylococcus hyicus</name>
    <dbReference type="NCBI Taxonomy" id="1284"/>
    <lineage>
        <taxon>Bacteria</taxon>
        <taxon>Bacillati</taxon>
        <taxon>Bacillota</taxon>
        <taxon>Bacilli</taxon>
        <taxon>Bacillales</taxon>
        <taxon>Staphylococcaceae</taxon>
        <taxon>Staphylococcus</taxon>
    </lineage>
</organism>
<evidence type="ECO:0000259" key="2">
    <source>
        <dbReference type="Pfam" id="PF14028"/>
    </source>
</evidence>
<dbReference type="InterPro" id="IPR023809">
    <property type="entry name" value="Thiopep_bacteriocin_synth_dom"/>
</dbReference>
<evidence type="ECO:0000313" key="3">
    <source>
        <dbReference type="EMBL" id="ARD24446.1"/>
    </source>
</evidence>
<reference evidence="3" key="2">
    <citation type="journal article" date="2017" name="Microbiol. Res.">
        <title>Genetic and biochemical characterization of hyicin 3682, the first bacteriocin reported for Staphylococcus hyicus.</title>
        <authorList>
            <person name="Carlin Fagundes P."/>
            <person name="Nascimento de Sousa Santos I."/>
            <person name="Silva Francisco M."/>
            <person name="Mattos Albano R."/>
            <person name="de Freire Bastos M.D."/>
        </authorList>
    </citation>
    <scope>NUCLEOTIDE SEQUENCE</scope>
    <source>
        <strain evidence="3">3682</strain>
        <plasmid evidence="3">pRJ109</plasmid>
    </source>
</reference>
<evidence type="ECO:0000259" key="1">
    <source>
        <dbReference type="Pfam" id="PF04738"/>
    </source>
</evidence>
<dbReference type="AlphaFoldDB" id="A0A1V0JZI7"/>
<feature type="domain" description="Thiopeptide-type bacteriocin biosynthesis" evidence="2">
    <location>
        <begin position="733"/>
        <end position="982"/>
    </location>
</feature>
<accession>A0A1V0JZI7</accession>